<evidence type="ECO:0000313" key="17">
    <source>
        <dbReference type="Proteomes" id="UP000295247"/>
    </source>
</evidence>
<dbReference type="GO" id="GO:0005886">
    <property type="term" value="C:plasma membrane"/>
    <property type="evidence" value="ECO:0007669"/>
    <property type="project" value="UniProtKB-SubCell"/>
</dbReference>
<comment type="caution">
    <text evidence="16">The sequence shown here is derived from an EMBL/GenBank/DDBJ whole genome shotgun (WGS) entry which is preliminary data.</text>
</comment>
<accession>A0A4V2WA98</accession>
<gene>
    <name evidence="16" type="ORF">EDC29_102375</name>
</gene>
<feature type="domain" description="Antenna complex alpha/beta subunit" evidence="15">
    <location>
        <begin position="14"/>
        <end position="46"/>
    </location>
</feature>
<dbReference type="EMBL" id="SMDC01000002">
    <property type="protein sequence ID" value="TCW38480.1"/>
    <property type="molecule type" value="Genomic_DNA"/>
</dbReference>
<name>A0A4V2WA98_MARGR</name>
<dbReference type="NCBIfam" id="NF040861">
    <property type="entry name" value="pufA_517_ASD"/>
    <property type="match status" value="1"/>
</dbReference>
<evidence type="ECO:0000256" key="12">
    <source>
        <dbReference type="ARBA" id="ARBA00023136"/>
    </source>
</evidence>
<evidence type="ECO:0000256" key="1">
    <source>
        <dbReference type="ARBA" id="ARBA00002455"/>
    </source>
</evidence>
<reference evidence="16 17" key="1">
    <citation type="submission" date="2019-03" db="EMBL/GenBank/DDBJ databases">
        <title>Genomic Encyclopedia of Type Strains, Phase IV (KMG-IV): sequencing the most valuable type-strain genomes for metagenomic binning, comparative biology and taxonomic classification.</title>
        <authorList>
            <person name="Goeker M."/>
        </authorList>
    </citation>
    <scope>NUCLEOTIDE SEQUENCE [LARGE SCALE GENOMIC DNA]</scope>
    <source>
        <strain evidence="16 17">DSM 203</strain>
    </source>
</reference>
<keyword evidence="11" id="KW-0157">Chromophore</keyword>
<keyword evidence="10 14" id="KW-1133">Transmembrane helix</keyword>
<dbReference type="InterPro" id="IPR035889">
    <property type="entry name" value="Light-harvesting_complex"/>
</dbReference>
<evidence type="ECO:0000256" key="9">
    <source>
        <dbReference type="ARBA" id="ARBA00022956"/>
    </source>
</evidence>
<keyword evidence="12 14" id="KW-0472">Membrane</keyword>
<dbReference type="GO" id="GO:0042314">
    <property type="term" value="F:bacteriochlorophyll binding"/>
    <property type="evidence" value="ECO:0007669"/>
    <property type="project" value="UniProtKB-KW"/>
</dbReference>
<dbReference type="SUPFAM" id="SSF56918">
    <property type="entry name" value="Light-harvesting complex subunits"/>
    <property type="match status" value="1"/>
</dbReference>
<feature type="transmembrane region" description="Helical" evidence="14">
    <location>
        <begin position="30"/>
        <end position="52"/>
    </location>
</feature>
<evidence type="ECO:0000313" key="16">
    <source>
        <dbReference type="EMBL" id="TCW38480.1"/>
    </source>
</evidence>
<keyword evidence="5" id="KW-0042">Antenna complex</keyword>
<proteinExistence type="predicted"/>
<organism evidence="16 17">
    <name type="scientific">Marichromatium gracile</name>
    <name type="common">Chromatium gracile</name>
    <dbReference type="NCBI Taxonomy" id="1048"/>
    <lineage>
        <taxon>Bacteria</taxon>
        <taxon>Pseudomonadati</taxon>
        <taxon>Pseudomonadota</taxon>
        <taxon>Gammaproteobacteria</taxon>
        <taxon>Chromatiales</taxon>
        <taxon>Chromatiaceae</taxon>
        <taxon>Marichromatium</taxon>
    </lineage>
</organism>
<dbReference type="AlphaFoldDB" id="A0A4V2WA98"/>
<evidence type="ECO:0000256" key="14">
    <source>
        <dbReference type="SAM" id="Phobius"/>
    </source>
</evidence>
<dbReference type="InterPro" id="IPR018332">
    <property type="entry name" value="Antenna_alpha"/>
</dbReference>
<dbReference type="Proteomes" id="UP000295247">
    <property type="component" value="Unassembled WGS sequence"/>
</dbReference>
<keyword evidence="3" id="KW-1003">Cell membrane</keyword>
<evidence type="ECO:0000256" key="5">
    <source>
        <dbReference type="ARBA" id="ARBA00022549"/>
    </source>
</evidence>
<dbReference type="RefSeq" id="WP_123140879.1">
    <property type="nucleotide sequence ID" value="NZ_JAKEDQ010000002.1"/>
</dbReference>
<evidence type="ECO:0000256" key="13">
    <source>
        <dbReference type="ARBA" id="ARBA00023243"/>
    </source>
</evidence>
<dbReference type="GO" id="GO:0030077">
    <property type="term" value="C:plasma membrane light-harvesting complex"/>
    <property type="evidence" value="ECO:0007669"/>
    <property type="project" value="InterPro"/>
</dbReference>
<dbReference type="InterPro" id="IPR000066">
    <property type="entry name" value="Antenna_a/b"/>
</dbReference>
<sequence>MSENTMKPSNPQDDWKIWMVVNPATWLMPILYAVLVIALAVHAVVFAAGFGWN</sequence>
<evidence type="ECO:0000256" key="6">
    <source>
        <dbReference type="ARBA" id="ARBA00022692"/>
    </source>
</evidence>
<evidence type="ECO:0000259" key="15">
    <source>
        <dbReference type="Pfam" id="PF00556"/>
    </source>
</evidence>
<keyword evidence="8" id="KW-0460">Magnesium</keyword>
<protein>
    <submittedName>
        <fullName evidence="16">Light-harvesting complex 1 alpha chain</fullName>
    </submittedName>
</protein>
<dbReference type="GO" id="GO:0046872">
    <property type="term" value="F:metal ion binding"/>
    <property type="evidence" value="ECO:0007669"/>
    <property type="project" value="UniProtKB-KW"/>
</dbReference>
<dbReference type="Pfam" id="PF00556">
    <property type="entry name" value="LHC"/>
    <property type="match status" value="1"/>
</dbReference>
<evidence type="ECO:0000256" key="8">
    <source>
        <dbReference type="ARBA" id="ARBA00022842"/>
    </source>
</evidence>
<keyword evidence="13" id="KW-0437">Light-harvesting polypeptide</keyword>
<evidence type="ECO:0000256" key="2">
    <source>
        <dbReference type="ARBA" id="ARBA00004236"/>
    </source>
</evidence>
<evidence type="ECO:0000256" key="3">
    <source>
        <dbReference type="ARBA" id="ARBA00022475"/>
    </source>
</evidence>
<keyword evidence="6 14" id="KW-0812">Transmembrane</keyword>
<keyword evidence="4" id="KW-0148">Chlorophyll</keyword>
<evidence type="ECO:0000256" key="7">
    <source>
        <dbReference type="ARBA" id="ARBA00022723"/>
    </source>
</evidence>
<keyword evidence="7" id="KW-0479">Metal-binding</keyword>
<evidence type="ECO:0000256" key="10">
    <source>
        <dbReference type="ARBA" id="ARBA00022989"/>
    </source>
</evidence>
<dbReference type="Gene3D" id="4.10.220.20">
    <property type="entry name" value="Light-harvesting complex"/>
    <property type="match status" value="1"/>
</dbReference>
<dbReference type="GO" id="GO:0019684">
    <property type="term" value="P:photosynthesis, light reaction"/>
    <property type="evidence" value="ECO:0007669"/>
    <property type="project" value="InterPro"/>
</dbReference>
<evidence type="ECO:0000256" key="4">
    <source>
        <dbReference type="ARBA" id="ARBA00022494"/>
    </source>
</evidence>
<comment type="subcellular location">
    <subcellularLocation>
        <location evidence="2">Cell membrane</location>
    </subcellularLocation>
</comment>
<comment type="function">
    <text evidence="1">Antenna complexes are light-harvesting systems, which transfer the excitation energy to the reaction centers.</text>
</comment>
<evidence type="ECO:0000256" key="11">
    <source>
        <dbReference type="ARBA" id="ARBA00022991"/>
    </source>
</evidence>
<keyword evidence="9" id="KW-0076">Bacteriochlorophyll</keyword>